<comment type="caution">
    <text evidence="2">The sequence shown here is derived from an EMBL/GenBank/DDBJ whole genome shotgun (WGS) entry which is preliminary data.</text>
</comment>
<dbReference type="RefSeq" id="WP_023955636.1">
    <property type="nucleotide sequence ID" value="NZ_CP018134.1"/>
</dbReference>
<name>A0ABU1I029_9MICO</name>
<feature type="signal peptide" evidence="1">
    <location>
        <begin position="1"/>
        <end position="28"/>
    </location>
</feature>
<evidence type="ECO:0000313" key="2">
    <source>
        <dbReference type="EMBL" id="MDR6167245.1"/>
    </source>
</evidence>
<gene>
    <name evidence="2" type="ORF">QE367_001449</name>
</gene>
<dbReference type="PROSITE" id="PS51257">
    <property type="entry name" value="PROKAR_LIPOPROTEIN"/>
    <property type="match status" value="1"/>
</dbReference>
<evidence type="ECO:0000256" key="1">
    <source>
        <dbReference type="SAM" id="SignalP"/>
    </source>
</evidence>
<dbReference type="EMBL" id="JAVIZA010000001">
    <property type="protein sequence ID" value="MDR6167245.1"/>
    <property type="molecule type" value="Genomic_DNA"/>
</dbReference>
<dbReference type="Proteomes" id="UP001260188">
    <property type="component" value="Unassembled WGS sequence"/>
</dbReference>
<proteinExistence type="predicted"/>
<keyword evidence="3" id="KW-1185">Reference proteome</keyword>
<evidence type="ECO:0000313" key="3">
    <source>
        <dbReference type="Proteomes" id="UP001260188"/>
    </source>
</evidence>
<feature type="chain" id="PRO_5046235288" evidence="1">
    <location>
        <begin position="29"/>
        <end position="145"/>
    </location>
</feature>
<accession>A0ABU1I029</accession>
<sequence length="145" mass="14310">MNRRLPALAVTALALVALTGCTGGNDSAAGGASPASTQSVEEACTQVNDVMTEATQGIQEIDPSDPAAAAGALRTISDGMGDAAAEVTNAEVSGILPDLQAAFSSAADSMEAVAAGDTDRATELTTALSDVQGSIDTYTDLCGTN</sequence>
<protein>
    <submittedName>
        <fullName evidence="2">Uncharacterized protein</fullName>
    </submittedName>
</protein>
<keyword evidence="1" id="KW-0732">Signal</keyword>
<reference evidence="2 3" key="1">
    <citation type="submission" date="2023-08" db="EMBL/GenBank/DDBJ databases">
        <title>Functional and genomic diversity of the sorghum phyllosphere microbiome.</title>
        <authorList>
            <person name="Shade A."/>
        </authorList>
    </citation>
    <scope>NUCLEOTIDE SEQUENCE [LARGE SCALE GENOMIC DNA]</scope>
    <source>
        <strain evidence="2 3">SORGH_AS_0919</strain>
    </source>
</reference>
<organism evidence="2 3">
    <name type="scientific">Microbacterium paludicola</name>
    <dbReference type="NCBI Taxonomy" id="300019"/>
    <lineage>
        <taxon>Bacteria</taxon>
        <taxon>Bacillati</taxon>
        <taxon>Actinomycetota</taxon>
        <taxon>Actinomycetes</taxon>
        <taxon>Micrococcales</taxon>
        <taxon>Microbacteriaceae</taxon>
        <taxon>Microbacterium</taxon>
    </lineage>
</organism>